<dbReference type="GO" id="GO:0016301">
    <property type="term" value="F:kinase activity"/>
    <property type="evidence" value="ECO:0007669"/>
    <property type="project" value="UniProtKB-KW"/>
</dbReference>
<sequence>MKTVNVKFGNKNYECTEGTRLMDFFKENDQSYDMIIAGLVDNKLVDLNYRIHRDCTVKAVDIRSEEGMKVYRRSMSFVFIKAVHEIYPHARVTIEHSLGKGLYCEIHKERSLTRGDVELIKQKMQEIVSKNLPFERIKVSIEEAADIFNRQGQPEKVKLLKYSTEDRMYLYRLDGYCDYFYGILAPYTGYLKVFDLKFYLPGVIILFPDVSDPQKVAQFVDQHKLAAIYQETEKWGRIMKVDYVSSLNELVESGDIKEIIRIAEALHEKKIAQIADMINKNRDNVRLILIAGPSSSGKTTFAQRLYIQLRVNGLRPISISLDDYFLPSEKVPRDEDGKYDFEDIEALDLELFNEQLTQLIQGEEVILPKYDFTIGARAPQGRRVKIDADQPVIIEGIHGLNERLTAAIPKDRKFKIYISALTQLNLDDHNRIPTTDSRLVRRIVRDYMFRATDAEKTLEMWNSVRRGEEKNIFPYQEEADVMFNSALVYELGVLKKYAEPLLAKVERSSSVFYMAQYLLDILSYIKPIEDEQDIPANSILREFIGNSCFF</sequence>
<dbReference type="InterPro" id="IPR006083">
    <property type="entry name" value="PRK/URK"/>
</dbReference>
<dbReference type="Proteomes" id="UP000184088">
    <property type="component" value="Unassembled WGS sequence"/>
</dbReference>
<keyword evidence="2" id="KW-0808">Transferase</keyword>
<dbReference type="AlphaFoldDB" id="A0A1M4TR44"/>
<dbReference type="EMBL" id="FQVH01000002">
    <property type="protein sequence ID" value="SHE46980.1"/>
    <property type="molecule type" value="Genomic_DNA"/>
</dbReference>
<organism evidence="2 3">
    <name type="scientific">Caldanaerobius fijiensis DSM 17918</name>
    <dbReference type="NCBI Taxonomy" id="1121256"/>
    <lineage>
        <taxon>Bacteria</taxon>
        <taxon>Bacillati</taxon>
        <taxon>Bacillota</taxon>
        <taxon>Clostridia</taxon>
        <taxon>Thermoanaerobacterales</taxon>
        <taxon>Thermoanaerobacteraceae</taxon>
        <taxon>Caldanaerobius</taxon>
    </lineage>
</organism>
<dbReference type="CDD" id="cd02028">
    <property type="entry name" value="UMPK_like"/>
    <property type="match status" value="1"/>
</dbReference>
<dbReference type="SMART" id="SM00382">
    <property type="entry name" value="AAA"/>
    <property type="match status" value="1"/>
</dbReference>
<dbReference type="SUPFAM" id="SSF55186">
    <property type="entry name" value="ThrRS/AlaRS common domain"/>
    <property type="match status" value="1"/>
</dbReference>
<dbReference type="Gene3D" id="3.40.50.300">
    <property type="entry name" value="P-loop containing nucleotide triphosphate hydrolases"/>
    <property type="match status" value="1"/>
</dbReference>
<gene>
    <name evidence="2" type="ORF">SAMN02746089_00284</name>
</gene>
<evidence type="ECO:0000313" key="2">
    <source>
        <dbReference type="EMBL" id="SHE46980.1"/>
    </source>
</evidence>
<reference evidence="2 3" key="1">
    <citation type="submission" date="2016-11" db="EMBL/GenBank/DDBJ databases">
        <authorList>
            <person name="Jaros S."/>
            <person name="Januszkiewicz K."/>
            <person name="Wedrychowicz H."/>
        </authorList>
    </citation>
    <scope>NUCLEOTIDE SEQUENCE [LARGE SCALE GENOMIC DNA]</scope>
    <source>
        <strain evidence="2 3">DSM 17918</strain>
    </source>
</reference>
<dbReference type="Pfam" id="PF00485">
    <property type="entry name" value="PRK"/>
    <property type="match status" value="1"/>
</dbReference>
<dbReference type="GO" id="GO:0005524">
    <property type="term" value="F:ATP binding"/>
    <property type="evidence" value="ECO:0007669"/>
    <property type="project" value="InterPro"/>
</dbReference>
<proteinExistence type="predicted"/>
<protein>
    <submittedName>
        <fullName evidence="2">Uridine kinase</fullName>
    </submittedName>
</protein>
<dbReference type="SUPFAM" id="SSF52540">
    <property type="entry name" value="P-loop containing nucleoside triphosphate hydrolases"/>
    <property type="match status" value="1"/>
</dbReference>
<accession>A0A1M4TR44</accession>
<name>A0A1M4TR44_9THEO</name>
<evidence type="ECO:0000259" key="1">
    <source>
        <dbReference type="SMART" id="SM00382"/>
    </source>
</evidence>
<feature type="domain" description="AAA+ ATPase" evidence="1">
    <location>
        <begin position="284"/>
        <end position="445"/>
    </location>
</feature>
<dbReference type="Gene3D" id="3.30.980.10">
    <property type="entry name" value="Threonyl-trna Synthetase, Chain A, domain 2"/>
    <property type="match status" value="1"/>
</dbReference>
<dbReference type="PANTHER" id="PTHR10285">
    <property type="entry name" value="URIDINE KINASE"/>
    <property type="match status" value="1"/>
</dbReference>
<dbReference type="InterPro" id="IPR027417">
    <property type="entry name" value="P-loop_NTPase"/>
</dbReference>
<dbReference type="InterPro" id="IPR018163">
    <property type="entry name" value="Thr/Ala-tRNA-synth_IIc_edit"/>
</dbReference>
<evidence type="ECO:0000313" key="3">
    <source>
        <dbReference type="Proteomes" id="UP000184088"/>
    </source>
</evidence>
<dbReference type="InterPro" id="IPR003593">
    <property type="entry name" value="AAA+_ATPase"/>
</dbReference>
<keyword evidence="2" id="KW-0418">Kinase</keyword>
<dbReference type="STRING" id="1121256.SAMN02746089_00284"/>
<keyword evidence="3" id="KW-1185">Reference proteome</keyword>